<feature type="domain" description="DNA mismatch repair protein MutS core" evidence="3">
    <location>
        <begin position="822"/>
        <end position="989"/>
    </location>
</feature>
<feature type="compositionally biased region" description="Polar residues" evidence="2">
    <location>
        <begin position="253"/>
        <end position="263"/>
    </location>
</feature>
<evidence type="ECO:0000256" key="1">
    <source>
        <dbReference type="ARBA" id="ARBA00006271"/>
    </source>
</evidence>
<dbReference type="GO" id="GO:0006298">
    <property type="term" value="P:mismatch repair"/>
    <property type="evidence" value="ECO:0007669"/>
    <property type="project" value="InterPro"/>
</dbReference>
<dbReference type="PANTHER" id="PTHR11361:SF20">
    <property type="entry name" value="MUTS PROTEIN HOMOLOG 5"/>
    <property type="match status" value="1"/>
</dbReference>
<evidence type="ECO:0000256" key="2">
    <source>
        <dbReference type="SAM" id="MobiDB-lite"/>
    </source>
</evidence>
<dbReference type="GO" id="GO:0005634">
    <property type="term" value="C:nucleus"/>
    <property type="evidence" value="ECO:0007669"/>
    <property type="project" value="TreeGrafter"/>
</dbReference>
<dbReference type="Proteomes" id="UP001233999">
    <property type="component" value="Unassembled WGS sequence"/>
</dbReference>
<reference evidence="4" key="1">
    <citation type="journal article" date="2023" name="IScience">
        <title>Live-bearing cockroach genome reveals convergent evolutionary mechanisms linked to viviparity in insects and beyond.</title>
        <authorList>
            <person name="Fouks B."/>
            <person name="Harrison M.C."/>
            <person name="Mikhailova A.A."/>
            <person name="Marchal E."/>
            <person name="English S."/>
            <person name="Carruthers M."/>
            <person name="Jennings E.C."/>
            <person name="Chiamaka E.L."/>
            <person name="Frigard R.A."/>
            <person name="Pippel M."/>
            <person name="Attardo G.M."/>
            <person name="Benoit J.B."/>
            <person name="Bornberg-Bauer E."/>
            <person name="Tobe S.S."/>
        </authorList>
    </citation>
    <scope>NUCLEOTIDE SEQUENCE</scope>
    <source>
        <strain evidence="4">Stay&amp;Tobe</strain>
    </source>
</reference>
<dbReference type="PANTHER" id="PTHR11361">
    <property type="entry name" value="DNA MISMATCH REPAIR PROTEIN MUTS FAMILY MEMBER"/>
    <property type="match status" value="1"/>
</dbReference>
<dbReference type="Pfam" id="PF05192">
    <property type="entry name" value="MutS_III"/>
    <property type="match status" value="1"/>
</dbReference>
<keyword evidence="5" id="KW-1185">Reference proteome</keyword>
<dbReference type="GO" id="GO:0140664">
    <property type="term" value="F:ATP-dependent DNA damage sensor activity"/>
    <property type="evidence" value="ECO:0007669"/>
    <property type="project" value="InterPro"/>
</dbReference>
<comment type="similarity">
    <text evidence="1">Belongs to the DNA mismatch repair MutS family.</text>
</comment>
<dbReference type="SUPFAM" id="SSF48334">
    <property type="entry name" value="DNA repair protein MutS, domain III"/>
    <property type="match status" value="1"/>
</dbReference>
<feature type="compositionally biased region" description="Low complexity" evidence="2">
    <location>
        <begin position="532"/>
        <end position="543"/>
    </location>
</feature>
<dbReference type="InterPro" id="IPR036187">
    <property type="entry name" value="DNA_mismatch_repair_MutS_sf"/>
</dbReference>
<gene>
    <name evidence="4" type="ORF">L9F63_007125</name>
</gene>
<name>A0AAD8E3M4_DIPPU</name>
<feature type="non-terminal residue" evidence="4">
    <location>
        <position position="1003"/>
    </location>
</feature>
<dbReference type="GO" id="GO:0005524">
    <property type="term" value="F:ATP binding"/>
    <property type="evidence" value="ECO:0007669"/>
    <property type="project" value="InterPro"/>
</dbReference>
<dbReference type="EMBL" id="JASPKZ010009810">
    <property type="protein sequence ID" value="KAJ9576025.1"/>
    <property type="molecule type" value="Genomic_DNA"/>
</dbReference>
<dbReference type="Gene3D" id="1.10.1420.10">
    <property type="match status" value="1"/>
</dbReference>
<dbReference type="GO" id="GO:0030983">
    <property type="term" value="F:mismatched DNA binding"/>
    <property type="evidence" value="ECO:0007669"/>
    <property type="project" value="InterPro"/>
</dbReference>
<sequence length="1003" mass="112968">MQLTVVKVPATAVGALVYFWIPRFIMDLNFSEKPPSTNIKRNQNNYSINMSESCSYYQYMHNSQSDFPFAFNSGVNSSNKENFPVSHIFTNSQHFNFDSDCEVGSNTETWSQHNFPNDVSFHSAPQSVTNIVGMEGSILSSNNVKKCTGNFTSKCDVGKYYNNNSLISHDNTIKHHESGHLSNNFVDINEVEKPENVIYEHISTILDSDMHFKGIKIPISSSDNKKHNFNPPSDPHNNYTIEYPLQPIRKYKSSQSDHTSSVRNVHDKYNFLHPSSKNSEDISYETENPIPSTSIPENGSNSQNYAHKFNEDFARGKAENSQLLKRGCSYQNICPITNSYSTSHESLQTRRVLRSSESTSYDKENPLPIVSNDNDTTLGGKYLSLIRGYSPNKNSHCVAYNKPNVSVPSHSGSISYRKENPLGDTSSDNGNINIQQMEYSLSRNNFSQNQSAYSGKSTFKVPIAPVQVIRSSDNTSYEIENPLPIKTSVEITKMDIHKMKTNFLNDALKRSTLSEQSKMPGAFFKPKQDNLSSSECPKTTSSSSDRKKNISTNSEEKDDSSLSRDKGIQNVVSVSNSDISSESESSLNRQKKDNGTSDFEMLATDGDIRVLPAVESAENVAHMSNSDMGQHKMTEDSSSELTVLSVYWRKGYLGASYYSSETTEIHIIPDIVDVNPEFNILHSLYNLVQPKKVIVPAQMPETILSALKCLTGYGTPADVQSLHLEKKLHILPRKEYNLEGCKRRVLLLKLPGEPEESNEDEHLLYLNSIIDMTNESMTQALGILLKWLDIQPSTISVDHSSLEQSCLGYIYLEDLVMINQDTYEALQIFSPRPHPSGFKRGMPGSFREGLSVFGIFNRCKSPIGCKHMRIMLRHPTRNIDTLNARLDVVQFCMHPNNEDTVGNMIICLKNIKSVTRILSRLTRLSASIQEWKSLHKTIYYSVLLGTICEQFSTKIKLFAEIAGSVTDEMHQIEYSITKIIDFKESEKQNSFVVNLGVDEVLDR</sequence>
<evidence type="ECO:0000313" key="4">
    <source>
        <dbReference type="EMBL" id="KAJ9576025.1"/>
    </source>
</evidence>
<proteinExistence type="inferred from homology"/>
<protein>
    <recommendedName>
        <fullName evidence="3">DNA mismatch repair protein MutS core domain-containing protein</fullName>
    </recommendedName>
</protein>
<reference evidence="4" key="2">
    <citation type="submission" date="2023-05" db="EMBL/GenBank/DDBJ databases">
        <authorList>
            <person name="Fouks B."/>
        </authorList>
    </citation>
    <scope>NUCLEOTIDE SEQUENCE</scope>
    <source>
        <strain evidence="4">Stay&amp;Tobe</strain>
        <tissue evidence="4">Testes</tissue>
    </source>
</reference>
<comment type="caution">
    <text evidence="4">The sequence shown here is derived from an EMBL/GenBank/DDBJ whole genome shotgun (WGS) entry which is preliminary data.</text>
</comment>
<organism evidence="4 5">
    <name type="scientific">Diploptera punctata</name>
    <name type="common">Pacific beetle cockroach</name>
    <dbReference type="NCBI Taxonomy" id="6984"/>
    <lineage>
        <taxon>Eukaryota</taxon>
        <taxon>Metazoa</taxon>
        <taxon>Ecdysozoa</taxon>
        <taxon>Arthropoda</taxon>
        <taxon>Hexapoda</taxon>
        <taxon>Insecta</taxon>
        <taxon>Pterygota</taxon>
        <taxon>Neoptera</taxon>
        <taxon>Polyneoptera</taxon>
        <taxon>Dictyoptera</taxon>
        <taxon>Blattodea</taxon>
        <taxon>Blaberoidea</taxon>
        <taxon>Blaberidae</taxon>
        <taxon>Diplopterinae</taxon>
        <taxon>Diploptera</taxon>
    </lineage>
</organism>
<evidence type="ECO:0000313" key="5">
    <source>
        <dbReference type="Proteomes" id="UP001233999"/>
    </source>
</evidence>
<dbReference type="AlphaFoldDB" id="A0AAD8E3M4"/>
<dbReference type="InterPro" id="IPR045076">
    <property type="entry name" value="MutS"/>
</dbReference>
<dbReference type="GO" id="GO:0051026">
    <property type="term" value="P:chiasma assembly"/>
    <property type="evidence" value="ECO:0007669"/>
    <property type="project" value="TreeGrafter"/>
</dbReference>
<accession>A0AAD8E3M4</accession>
<feature type="region of interest" description="Disordered" evidence="2">
    <location>
        <begin position="517"/>
        <end position="599"/>
    </location>
</feature>
<evidence type="ECO:0000259" key="3">
    <source>
        <dbReference type="Pfam" id="PF05192"/>
    </source>
</evidence>
<dbReference type="InterPro" id="IPR007696">
    <property type="entry name" value="DNA_mismatch_repair_MutS_core"/>
</dbReference>
<feature type="region of interest" description="Disordered" evidence="2">
    <location>
        <begin position="252"/>
        <end position="301"/>
    </location>
</feature>
<feature type="compositionally biased region" description="Polar residues" evidence="2">
    <location>
        <begin position="285"/>
        <end position="301"/>
    </location>
</feature>
<feature type="compositionally biased region" description="Low complexity" evidence="2">
    <location>
        <begin position="570"/>
        <end position="586"/>
    </location>
</feature>